<gene>
    <name evidence="2" type="ORF">ENL96_02655</name>
</gene>
<dbReference type="GO" id="GO:0004519">
    <property type="term" value="F:endonuclease activity"/>
    <property type="evidence" value="ECO:0007669"/>
    <property type="project" value="InterPro"/>
</dbReference>
<sequence>MSNTLNELAVMLLIAEGNVRIRKRDTTIVFTNKSRVLRDKFREIGRKLGQKVHEKGEKQLVIYSKHLGKELLELSKSFRTKPCDSGKQNACPATKGRTNINHSCSICNPIIVGGKKFPPTTFPENILKEKPDKIAEYLRIFCSCDGGVVVGNDKRNDEVIVRVTHPKLREQTVKMFKSIGIDVKTRGKSLIYIKKVSDLRKFKEKIGFLDGCEAMRGKHIGIEKNQLLNFILNRHNPVQTG</sequence>
<dbReference type="EMBL" id="DRVY01000080">
    <property type="protein sequence ID" value="HHR92389.1"/>
    <property type="molecule type" value="Genomic_DNA"/>
</dbReference>
<dbReference type="AlphaFoldDB" id="A0A7C5USW3"/>
<protein>
    <recommendedName>
        <fullName evidence="1">Homing endonuclease LAGLIDADG domain-containing protein</fullName>
    </recommendedName>
</protein>
<dbReference type="Pfam" id="PF14528">
    <property type="entry name" value="LAGLIDADG_3"/>
    <property type="match status" value="1"/>
</dbReference>
<comment type="caution">
    <text evidence="2">The sequence shown here is derived from an EMBL/GenBank/DDBJ whole genome shotgun (WGS) entry which is preliminary data.</text>
</comment>
<evidence type="ECO:0000259" key="1">
    <source>
        <dbReference type="Pfam" id="PF14528"/>
    </source>
</evidence>
<dbReference type="InterPro" id="IPR004860">
    <property type="entry name" value="LAGLIDADG_dom"/>
</dbReference>
<dbReference type="InterPro" id="IPR027434">
    <property type="entry name" value="Homing_endonucl"/>
</dbReference>
<reference evidence="2" key="1">
    <citation type="journal article" date="2020" name="mSystems">
        <title>Genome- and Community-Level Interaction Insights into Carbon Utilization and Element Cycling Functions of Hydrothermarchaeota in Hydrothermal Sediment.</title>
        <authorList>
            <person name="Zhou Z."/>
            <person name="Liu Y."/>
            <person name="Xu W."/>
            <person name="Pan J."/>
            <person name="Luo Z.H."/>
            <person name="Li M."/>
        </authorList>
    </citation>
    <scope>NUCLEOTIDE SEQUENCE [LARGE SCALE GENOMIC DNA]</scope>
    <source>
        <strain evidence="2">SpSt-1042</strain>
    </source>
</reference>
<feature type="domain" description="Homing endonuclease LAGLIDADG" evidence="1">
    <location>
        <begin position="133"/>
        <end position="207"/>
    </location>
</feature>
<evidence type="ECO:0000313" key="2">
    <source>
        <dbReference type="EMBL" id="HHR92389.1"/>
    </source>
</evidence>
<organism evidence="2">
    <name type="scientific">candidate division CPR3 bacterium</name>
    <dbReference type="NCBI Taxonomy" id="2268181"/>
    <lineage>
        <taxon>Bacteria</taxon>
        <taxon>Bacteria division CPR3</taxon>
    </lineage>
</organism>
<dbReference type="Gene3D" id="3.10.28.10">
    <property type="entry name" value="Homing endonucleases"/>
    <property type="match status" value="1"/>
</dbReference>
<dbReference type="SUPFAM" id="SSF55608">
    <property type="entry name" value="Homing endonucleases"/>
    <property type="match status" value="1"/>
</dbReference>
<accession>A0A7C5USW3</accession>
<proteinExistence type="predicted"/>
<name>A0A7C5USW3_UNCC3</name>